<evidence type="ECO:0000259" key="4">
    <source>
        <dbReference type="PROSITE" id="PS50039"/>
    </source>
</evidence>
<dbReference type="GO" id="GO:0009653">
    <property type="term" value="P:anatomical structure morphogenesis"/>
    <property type="evidence" value="ECO:0007669"/>
    <property type="project" value="TreeGrafter"/>
</dbReference>
<dbReference type="AlphaFoldDB" id="A0AAD7CK26"/>
<feature type="compositionally biased region" description="Basic residues" evidence="3">
    <location>
        <begin position="386"/>
        <end position="395"/>
    </location>
</feature>
<gene>
    <name evidence="5" type="ORF">FB45DRAFT_888932</name>
</gene>
<reference evidence="5" key="1">
    <citation type="submission" date="2023-03" db="EMBL/GenBank/DDBJ databases">
        <title>Massive genome expansion in bonnet fungi (Mycena s.s.) driven by repeated elements and novel gene families across ecological guilds.</title>
        <authorList>
            <consortium name="Lawrence Berkeley National Laboratory"/>
            <person name="Harder C.B."/>
            <person name="Miyauchi S."/>
            <person name="Viragh M."/>
            <person name="Kuo A."/>
            <person name="Thoen E."/>
            <person name="Andreopoulos B."/>
            <person name="Lu D."/>
            <person name="Skrede I."/>
            <person name="Drula E."/>
            <person name="Henrissat B."/>
            <person name="Morin E."/>
            <person name="Kohler A."/>
            <person name="Barry K."/>
            <person name="LaButti K."/>
            <person name="Morin E."/>
            <person name="Salamov A."/>
            <person name="Lipzen A."/>
            <person name="Mereny Z."/>
            <person name="Hegedus B."/>
            <person name="Baldrian P."/>
            <person name="Stursova M."/>
            <person name="Weitz H."/>
            <person name="Taylor A."/>
            <person name="Grigoriev I.V."/>
            <person name="Nagy L.G."/>
            <person name="Martin F."/>
            <person name="Kauserud H."/>
        </authorList>
    </citation>
    <scope>NUCLEOTIDE SEQUENCE</scope>
    <source>
        <strain evidence="5">9284</strain>
    </source>
</reference>
<feature type="compositionally biased region" description="Polar residues" evidence="3">
    <location>
        <begin position="29"/>
        <end position="40"/>
    </location>
</feature>
<comment type="caution">
    <text evidence="5">The sequence shown here is derived from an EMBL/GenBank/DDBJ whole genome shotgun (WGS) entry which is preliminary data.</text>
</comment>
<name>A0AAD7CK26_9AGAR</name>
<dbReference type="SUPFAM" id="SSF46785">
    <property type="entry name" value="Winged helix' DNA-binding domain"/>
    <property type="match status" value="1"/>
</dbReference>
<comment type="subcellular location">
    <subcellularLocation>
        <location evidence="2">Nucleus</location>
    </subcellularLocation>
</comment>
<evidence type="ECO:0000256" key="3">
    <source>
        <dbReference type="SAM" id="MobiDB-lite"/>
    </source>
</evidence>
<feature type="region of interest" description="Disordered" evidence="3">
    <location>
        <begin position="28"/>
        <end position="52"/>
    </location>
</feature>
<feature type="compositionally biased region" description="Basic residues" evidence="3">
    <location>
        <begin position="345"/>
        <end position="359"/>
    </location>
</feature>
<evidence type="ECO:0000256" key="1">
    <source>
        <dbReference type="ARBA" id="ARBA00023125"/>
    </source>
</evidence>
<sequence length="395" mass="43948">MGTYDNEDDHLRQWVHLDQDFVRPGPLTPDSTISLLSTPGPTTPDWSLSPLLTPPSPLMDTMMQGDHTWSVPLYPSHHPDVADAGYDSCYRQLPEYDRHSRSGSPMSSSSTSSSQHELHYQYNDSYPYPSTSLLPSYSYSSRSSSPHLDAHHGWPNFPGDHCDEKLGVLDGFHTLPQFTSSGALPRSAVLSSAAFPRIHAGDYLRWELRLPPGAVVDLSAVPEKSDGRPAVAFHIAAAVAIYASARKMLTLQEICDALADRFSGFRDSDEKWRDTIRHTLSLQGIFVKRPEKSPYDPKSHYWSFDVSQVGKSRPRKRKSPREKAEAKMIEAKRAAEAREAASKALGRRGKKGTSKKCKSRVIAEDVSLSRSRSKPAASTTLEPIQRRRSPRKAPA</sequence>
<keyword evidence="6" id="KW-1185">Reference proteome</keyword>
<keyword evidence="1 2" id="KW-0238">DNA-binding</keyword>
<dbReference type="GO" id="GO:0000978">
    <property type="term" value="F:RNA polymerase II cis-regulatory region sequence-specific DNA binding"/>
    <property type="evidence" value="ECO:0007669"/>
    <property type="project" value="TreeGrafter"/>
</dbReference>
<evidence type="ECO:0000313" key="5">
    <source>
        <dbReference type="EMBL" id="KAJ7650840.1"/>
    </source>
</evidence>
<dbReference type="PANTHER" id="PTHR11829:SF343">
    <property type="entry name" value="FORK-HEAD DOMAIN-CONTAINING PROTEIN"/>
    <property type="match status" value="1"/>
</dbReference>
<feature type="region of interest" description="Disordered" evidence="3">
    <location>
        <begin position="96"/>
        <end position="116"/>
    </location>
</feature>
<dbReference type="InterPro" id="IPR050211">
    <property type="entry name" value="FOX_domain-containing"/>
</dbReference>
<dbReference type="PROSITE" id="PS50039">
    <property type="entry name" value="FORK_HEAD_3"/>
    <property type="match status" value="1"/>
</dbReference>
<dbReference type="InterPro" id="IPR001766">
    <property type="entry name" value="Fork_head_dom"/>
</dbReference>
<keyword evidence="2" id="KW-0539">Nucleus</keyword>
<dbReference type="GO" id="GO:0000981">
    <property type="term" value="F:DNA-binding transcription factor activity, RNA polymerase II-specific"/>
    <property type="evidence" value="ECO:0007669"/>
    <property type="project" value="TreeGrafter"/>
</dbReference>
<feature type="compositionally biased region" description="Basic and acidic residues" evidence="3">
    <location>
        <begin position="321"/>
        <end position="341"/>
    </location>
</feature>
<dbReference type="InterPro" id="IPR036390">
    <property type="entry name" value="WH_DNA-bd_sf"/>
</dbReference>
<dbReference type="Proteomes" id="UP001221142">
    <property type="component" value="Unassembled WGS sequence"/>
</dbReference>
<dbReference type="Pfam" id="PF00250">
    <property type="entry name" value="Forkhead"/>
    <property type="match status" value="1"/>
</dbReference>
<proteinExistence type="predicted"/>
<dbReference type="GO" id="GO:0030154">
    <property type="term" value="P:cell differentiation"/>
    <property type="evidence" value="ECO:0007669"/>
    <property type="project" value="TreeGrafter"/>
</dbReference>
<dbReference type="PANTHER" id="PTHR11829">
    <property type="entry name" value="FORKHEAD BOX PROTEIN"/>
    <property type="match status" value="1"/>
</dbReference>
<dbReference type="GO" id="GO:0005634">
    <property type="term" value="C:nucleus"/>
    <property type="evidence" value="ECO:0007669"/>
    <property type="project" value="UniProtKB-SubCell"/>
</dbReference>
<feature type="domain" description="Fork-head" evidence="4">
    <location>
        <begin position="228"/>
        <end position="318"/>
    </location>
</feature>
<evidence type="ECO:0000313" key="6">
    <source>
        <dbReference type="Proteomes" id="UP001221142"/>
    </source>
</evidence>
<feature type="region of interest" description="Disordered" evidence="3">
    <location>
        <begin position="307"/>
        <end position="395"/>
    </location>
</feature>
<dbReference type="Gene3D" id="1.10.10.10">
    <property type="entry name" value="Winged helix-like DNA-binding domain superfamily/Winged helix DNA-binding domain"/>
    <property type="match status" value="1"/>
</dbReference>
<protein>
    <recommendedName>
        <fullName evidence="4">Fork-head domain-containing protein</fullName>
    </recommendedName>
</protein>
<dbReference type="InterPro" id="IPR036388">
    <property type="entry name" value="WH-like_DNA-bd_sf"/>
</dbReference>
<accession>A0AAD7CK26</accession>
<feature type="DNA-binding region" description="Fork-head" evidence="2">
    <location>
        <begin position="228"/>
        <end position="318"/>
    </location>
</feature>
<dbReference type="SMART" id="SM00339">
    <property type="entry name" value="FH"/>
    <property type="match status" value="1"/>
</dbReference>
<organism evidence="5 6">
    <name type="scientific">Roridomyces roridus</name>
    <dbReference type="NCBI Taxonomy" id="1738132"/>
    <lineage>
        <taxon>Eukaryota</taxon>
        <taxon>Fungi</taxon>
        <taxon>Dikarya</taxon>
        <taxon>Basidiomycota</taxon>
        <taxon>Agaricomycotina</taxon>
        <taxon>Agaricomycetes</taxon>
        <taxon>Agaricomycetidae</taxon>
        <taxon>Agaricales</taxon>
        <taxon>Marasmiineae</taxon>
        <taxon>Mycenaceae</taxon>
        <taxon>Roridomyces</taxon>
    </lineage>
</organism>
<dbReference type="EMBL" id="JARKIF010000001">
    <property type="protein sequence ID" value="KAJ7650840.1"/>
    <property type="molecule type" value="Genomic_DNA"/>
</dbReference>
<evidence type="ECO:0000256" key="2">
    <source>
        <dbReference type="PROSITE-ProRule" id="PRU00089"/>
    </source>
</evidence>
<feature type="compositionally biased region" description="Low complexity" evidence="3">
    <location>
        <begin position="102"/>
        <end position="114"/>
    </location>
</feature>